<sequence>AKIDAYRAQVQAAIEQAKAEVAIEGLDVDLYEAGIKRYGAEVDATTRVFSALVEEAKAKSDLSIKTAEIAVREALGKYGLTTQVVETAAKISAQLAASAWGSVSASAALGFRENRGDTR</sequence>
<feature type="non-terminal residue" evidence="1">
    <location>
        <position position="1"/>
    </location>
</feature>
<dbReference type="AlphaFoldDB" id="X0Z7K2"/>
<accession>X0Z7K2</accession>
<dbReference type="EMBL" id="BARS01057997">
    <property type="protein sequence ID" value="GAG44531.1"/>
    <property type="molecule type" value="Genomic_DNA"/>
</dbReference>
<organism evidence="1">
    <name type="scientific">marine sediment metagenome</name>
    <dbReference type="NCBI Taxonomy" id="412755"/>
    <lineage>
        <taxon>unclassified sequences</taxon>
        <taxon>metagenomes</taxon>
        <taxon>ecological metagenomes</taxon>
    </lineage>
</organism>
<name>X0Z7K2_9ZZZZ</name>
<evidence type="ECO:0000313" key="1">
    <source>
        <dbReference type="EMBL" id="GAG44531.1"/>
    </source>
</evidence>
<proteinExistence type="predicted"/>
<gene>
    <name evidence="1" type="ORF">S01H1_84791</name>
</gene>
<comment type="caution">
    <text evidence="1">The sequence shown here is derived from an EMBL/GenBank/DDBJ whole genome shotgun (WGS) entry which is preliminary data.</text>
</comment>
<feature type="non-terminal residue" evidence="1">
    <location>
        <position position="119"/>
    </location>
</feature>
<reference evidence="1" key="1">
    <citation type="journal article" date="2014" name="Front. Microbiol.">
        <title>High frequency of phylogenetically diverse reductive dehalogenase-homologous genes in deep subseafloor sedimentary metagenomes.</title>
        <authorList>
            <person name="Kawai M."/>
            <person name="Futagami T."/>
            <person name="Toyoda A."/>
            <person name="Takaki Y."/>
            <person name="Nishi S."/>
            <person name="Hori S."/>
            <person name="Arai W."/>
            <person name="Tsubouchi T."/>
            <person name="Morono Y."/>
            <person name="Uchiyama I."/>
            <person name="Ito T."/>
            <person name="Fujiyama A."/>
            <person name="Inagaki F."/>
            <person name="Takami H."/>
        </authorList>
    </citation>
    <scope>NUCLEOTIDE SEQUENCE</scope>
    <source>
        <strain evidence="1">Expedition CK06-06</strain>
    </source>
</reference>
<protein>
    <submittedName>
        <fullName evidence="1">Uncharacterized protein</fullName>
    </submittedName>
</protein>